<protein>
    <submittedName>
        <fullName evidence="12">ABC transporter, permease/ATP-binding protein</fullName>
        <ecNumber evidence="12">3.6.3.44</ecNumber>
    </submittedName>
</protein>
<keyword evidence="2" id="KW-0813">Transport</keyword>
<keyword evidence="3" id="KW-1003">Cell membrane</keyword>
<dbReference type="Gene3D" id="1.20.1560.10">
    <property type="entry name" value="ABC transporter type 1, transmembrane domain"/>
    <property type="match status" value="1"/>
</dbReference>
<dbReference type="FunFam" id="3.40.50.300:FF:000854">
    <property type="entry name" value="Multidrug ABC transporter ATP-binding protein"/>
    <property type="match status" value="1"/>
</dbReference>
<dbReference type="CDD" id="cd18548">
    <property type="entry name" value="ABC_6TM_Tm287_like"/>
    <property type="match status" value="1"/>
</dbReference>
<feature type="domain" description="ABC transmembrane type-1" evidence="11">
    <location>
        <begin position="16"/>
        <end position="298"/>
    </location>
</feature>
<keyword evidence="7 9" id="KW-1133">Transmembrane helix</keyword>
<dbReference type="Gene3D" id="3.40.50.300">
    <property type="entry name" value="P-loop containing nucleotide triphosphate hydrolases"/>
    <property type="match status" value="1"/>
</dbReference>
<dbReference type="PROSITE" id="PS00211">
    <property type="entry name" value="ABC_TRANSPORTER_1"/>
    <property type="match status" value="1"/>
</dbReference>
<keyword evidence="13" id="KW-1185">Reference proteome</keyword>
<dbReference type="InterPro" id="IPR003439">
    <property type="entry name" value="ABC_transporter-like_ATP-bd"/>
</dbReference>
<evidence type="ECO:0000256" key="2">
    <source>
        <dbReference type="ARBA" id="ARBA00022448"/>
    </source>
</evidence>
<dbReference type="SUPFAM" id="SSF90123">
    <property type="entry name" value="ABC transporter transmembrane region"/>
    <property type="match status" value="1"/>
</dbReference>
<evidence type="ECO:0000256" key="5">
    <source>
        <dbReference type="ARBA" id="ARBA00022741"/>
    </source>
</evidence>
<dbReference type="GO" id="GO:0016887">
    <property type="term" value="F:ATP hydrolysis activity"/>
    <property type="evidence" value="ECO:0007669"/>
    <property type="project" value="InterPro"/>
</dbReference>
<dbReference type="InterPro" id="IPR027417">
    <property type="entry name" value="P-loop_NTPase"/>
</dbReference>
<evidence type="ECO:0000313" key="12">
    <source>
        <dbReference type="EMBL" id="KFI60167.1"/>
    </source>
</evidence>
<evidence type="ECO:0000256" key="8">
    <source>
        <dbReference type="ARBA" id="ARBA00023136"/>
    </source>
</evidence>
<keyword evidence="4 9" id="KW-0812">Transmembrane</keyword>
<keyword evidence="5" id="KW-0547">Nucleotide-binding</keyword>
<sequence>MRLLLTFIKPYKGLTAATVFALLLDVAGALFIPTILAEMINIGATDGGVDHIISTGAIMMAVTLLSGAASLTGSYLCAKLCSNVGRDIRNAIYDSSLAFSDGDFKEFGTGSMITRTLNDVNIIQQALMMGLQILLPVPIMCVMGVTLSFMLDVQMGWIMLAIVVIVVILAALIVWKAAGIFEKLQSYIDRMNVVLRENITGVRVIRAFGRDRHEIKRLDKSFSDYANNAIRVNYLFAGLDSFTFFLMNIAIVLIIWAGGDRVGVHAMQIGDITALIEYSILILFYIMMAQFVALMVPRAIICISRVRAVIEKQPSIRDGQPTEASTREATQAWIGQTDDGRQIVPQPDAATGAMMTLEEMAKARAANNPNPKVACFNHLSFRFPDAEEDTLHDLTFSCRRGQTTAIIGPTGSGKSTVARLMLRLLDATDGRVLLHGRNVKDMTQHELREHIAYVPQKAWLFSGTIADNLRYGNPDATEEEMWHALEVAQSGFVKELPLGLNTRVAQGGTNFSGGQRQRLAIARALTRKADLYIFDDSFSALDFATDAALRKALAVEVKDSAMLIIAQRVSTIVHADQIIVLEDGHLKGRGTHEELMRTCATYQDIARSQMRAEDLAEFEARAAADASAAEAGKEETR</sequence>
<evidence type="ECO:0000256" key="7">
    <source>
        <dbReference type="ARBA" id="ARBA00022989"/>
    </source>
</evidence>
<keyword evidence="8 9" id="KW-0472">Membrane</keyword>
<proteinExistence type="predicted"/>
<dbReference type="Proteomes" id="UP000029046">
    <property type="component" value="Unassembled WGS sequence"/>
</dbReference>
<feature type="transmembrane region" description="Helical" evidence="9">
    <location>
        <begin position="278"/>
        <end position="297"/>
    </location>
</feature>
<dbReference type="InterPro" id="IPR011527">
    <property type="entry name" value="ABC1_TM_dom"/>
</dbReference>
<reference evidence="12 13" key="1">
    <citation type="submission" date="2014-03" db="EMBL/GenBank/DDBJ databases">
        <title>Genomics of Bifidobacteria.</title>
        <authorList>
            <person name="Ventura M."/>
            <person name="Milani C."/>
            <person name="Lugli G.A."/>
        </authorList>
    </citation>
    <scope>NUCLEOTIDE SEQUENCE [LARGE SCALE GENOMIC DNA]</scope>
    <source>
        <strain evidence="12 13">LMG 11586</strain>
    </source>
</reference>
<evidence type="ECO:0000256" key="1">
    <source>
        <dbReference type="ARBA" id="ARBA00004651"/>
    </source>
</evidence>
<dbReference type="AlphaFoldDB" id="A0A087AN17"/>
<feature type="transmembrane region" description="Helical" evidence="9">
    <location>
        <begin position="133"/>
        <end position="151"/>
    </location>
</feature>
<dbReference type="PANTHER" id="PTHR43394:SF1">
    <property type="entry name" value="ATP-BINDING CASSETTE SUB-FAMILY B MEMBER 10, MITOCHONDRIAL"/>
    <property type="match status" value="1"/>
</dbReference>
<dbReference type="SMART" id="SM00382">
    <property type="entry name" value="AAA"/>
    <property type="match status" value="1"/>
</dbReference>
<dbReference type="OrthoDB" id="9806127at2"/>
<dbReference type="GO" id="GO:0015421">
    <property type="term" value="F:ABC-type oligopeptide transporter activity"/>
    <property type="evidence" value="ECO:0007669"/>
    <property type="project" value="TreeGrafter"/>
</dbReference>
<dbReference type="Pfam" id="PF00005">
    <property type="entry name" value="ABC_tran"/>
    <property type="match status" value="1"/>
</dbReference>
<evidence type="ECO:0000259" key="11">
    <source>
        <dbReference type="PROSITE" id="PS50929"/>
    </source>
</evidence>
<dbReference type="InterPro" id="IPR003593">
    <property type="entry name" value="AAA+_ATPase"/>
</dbReference>
<dbReference type="RefSeq" id="WP_051917179.1">
    <property type="nucleotide sequence ID" value="NZ_JGYX01000006.1"/>
</dbReference>
<dbReference type="EC" id="3.6.3.44" evidence="12"/>
<accession>A0A087AN17</accession>
<dbReference type="Pfam" id="PF00664">
    <property type="entry name" value="ABC_membrane"/>
    <property type="match status" value="1"/>
</dbReference>
<comment type="caution">
    <text evidence="12">The sequence shown here is derived from an EMBL/GenBank/DDBJ whole genome shotgun (WGS) entry which is preliminary data.</text>
</comment>
<feature type="transmembrane region" description="Helical" evidence="9">
    <location>
        <begin position="53"/>
        <end position="78"/>
    </location>
</feature>
<evidence type="ECO:0000256" key="4">
    <source>
        <dbReference type="ARBA" id="ARBA00022692"/>
    </source>
</evidence>
<keyword evidence="6 12" id="KW-0067">ATP-binding</keyword>
<dbReference type="PROSITE" id="PS50893">
    <property type="entry name" value="ABC_TRANSPORTER_2"/>
    <property type="match status" value="1"/>
</dbReference>
<dbReference type="PROSITE" id="PS50929">
    <property type="entry name" value="ABC_TM1F"/>
    <property type="match status" value="1"/>
</dbReference>
<dbReference type="InterPro" id="IPR039421">
    <property type="entry name" value="Type_1_exporter"/>
</dbReference>
<evidence type="ECO:0000256" key="6">
    <source>
        <dbReference type="ARBA" id="ARBA00022840"/>
    </source>
</evidence>
<dbReference type="InterPro" id="IPR036640">
    <property type="entry name" value="ABC1_TM_sf"/>
</dbReference>
<dbReference type="PANTHER" id="PTHR43394">
    <property type="entry name" value="ATP-DEPENDENT PERMEASE MDL1, MITOCHONDRIAL"/>
    <property type="match status" value="1"/>
</dbReference>
<name>A0A087AN17_9BIFI</name>
<evidence type="ECO:0000256" key="3">
    <source>
        <dbReference type="ARBA" id="ARBA00022475"/>
    </source>
</evidence>
<dbReference type="SUPFAM" id="SSF52540">
    <property type="entry name" value="P-loop containing nucleoside triphosphate hydrolases"/>
    <property type="match status" value="1"/>
</dbReference>
<gene>
    <name evidence="12" type="ORF">BIGA_1671</name>
</gene>
<feature type="transmembrane region" description="Helical" evidence="9">
    <location>
        <begin position="234"/>
        <end position="258"/>
    </location>
</feature>
<feature type="transmembrane region" description="Helical" evidence="9">
    <location>
        <begin position="157"/>
        <end position="181"/>
    </location>
</feature>
<comment type="subcellular location">
    <subcellularLocation>
        <location evidence="1">Cell membrane</location>
        <topology evidence="1">Multi-pass membrane protein</topology>
    </subcellularLocation>
</comment>
<dbReference type="GO" id="GO:0005886">
    <property type="term" value="C:plasma membrane"/>
    <property type="evidence" value="ECO:0007669"/>
    <property type="project" value="UniProtKB-SubCell"/>
</dbReference>
<feature type="domain" description="ABC transporter" evidence="10">
    <location>
        <begin position="374"/>
        <end position="608"/>
    </location>
</feature>
<evidence type="ECO:0000256" key="9">
    <source>
        <dbReference type="SAM" id="Phobius"/>
    </source>
</evidence>
<dbReference type="InterPro" id="IPR017871">
    <property type="entry name" value="ABC_transporter-like_CS"/>
</dbReference>
<dbReference type="EMBL" id="JGYX01000006">
    <property type="protein sequence ID" value="KFI60167.1"/>
    <property type="molecule type" value="Genomic_DNA"/>
</dbReference>
<evidence type="ECO:0000259" key="10">
    <source>
        <dbReference type="PROSITE" id="PS50893"/>
    </source>
</evidence>
<evidence type="ECO:0000313" key="13">
    <source>
        <dbReference type="Proteomes" id="UP000029046"/>
    </source>
</evidence>
<dbReference type="GO" id="GO:0005524">
    <property type="term" value="F:ATP binding"/>
    <property type="evidence" value="ECO:0007669"/>
    <property type="project" value="UniProtKB-KW"/>
</dbReference>
<organism evidence="12 13">
    <name type="scientific">Bifidobacterium pullorum subsp. gallinarum</name>
    <dbReference type="NCBI Taxonomy" id="78344"/>
    <lineage>
        <taxon>Bacteria</taxon>
        <taxon>Bacillati</taxon>
        <taxon>Actinomycetota</taxon>
        <taxon>Actinomycetes</taxon>
        <taxon>Bifidobacteriales</taxon>
        <taxon>Bifidobacteriaceae</taxon>
        <taxon>Bifidobacterium</taxon>
    </lineage>
</organism>
<dbReference type="eggNOG" id="COG1132">
    <property type="taxonomic scope" value="Bacteria"/>
</dbReference>
<keyword evidence="12" id="KW-0378">Hydrolase</keyword>